<dbReference type="InterPro" id="IPR020574">
    <property type="entry name" value="Ribosomal_uS9_CS"/>
</dbReference>
<evidence type="ECO:0000256" key="1">
    <source>
        <dbReference type="ARBA" id="ARBA00005251"/>
    </source>
</evidence>
<dbReference type="Proteomes" id="UP000275663">
    <property type="component" value="Chromosome"/>
</dbReference>
<dbReference type="GO" id="GO:0006412">
    <property type="term" value="P:translation"/>
    <property type="evidence" value="ECO:0007669"/>
    <property type="project" value="UniProtKB-UniRule"/>
</dbReference>
<dbReference type="Gene3D" id="3.30.230.10">
    <property type="match status" value="1"/>
</dbReference>
<evidence type="ECO:0000256" key="4">
    <source>
        <dbReference type="ARBA" id="ARBA00035259"/>
    </source>
</evidence>
<dbReference type="OrthoDB" id="9803965at2"/>
<dbReference type="InterPro" id="IPR000754">
    <property type="entry name" value="Ribosomal_uS9"/>
</dbReference>
<dbReference type="GO" id="GO:0003735">
    <property type="term" value="F:structural constituent of ribosome"/>
    <property type="evidence" value="ECO:0007669"/>
    <property type="project" value="InterPro"/>
</dbReference>
<accession>A0A3Q9BQ99</accession>
<organism evidence="7 8">
    <name type="scientific">Undibacterium parvum</name>
    <dbReference type="NCBI Taxonomy" id="401471"/>
    <lineage>
        <taxon>Bacteria</taxon>
        <taxon>Pseudomonadati</taxon>
        <taxon>Pseudomonadota</taxon>
        <taxon>Betaproteobacteria</taxon>
        <taxon>Burkholderiales</taxon>
        <taxon>Oxalobacteraceae</taxon>
        <taxon>Undibacterium</taxon>
    </lineage>
</organism>
<evidence type="ECO:0000313" key="7">
    <source>
        <dbReference type="EMBL" id="AZP11544.1"/>
    </source>
</evidence>
<dbReference type="PROSITE" id="PS00360">
    <property type="entry name" value="RIBOSOMAL_S9"/>
    <property type="match status" value="1"/>
</dbReference>
<keyword evidence="2 5" id="KW-0689">Ribosomal protein</keyword>
<dbReference type="GO" id="GO:0003723">
    <property type="term" value="F:RNA binding"/>
    <property type="evidence" value="ECO:0007669"/>
    <property type="project" value="TreeGrafter"/>
</dbReference>
<dbReference type="InterPro" id="IPR014721">
    <property type="entry name" value="Ribsml_uS5_D2-typ_fold_subgr"/>
</dbReference>
<evidence type="ECO:0000256" key="2">
    <source>
        <dbReference type="ARBA" id="ARBA00022980"/>
    </source>
</evidence>
<evidence type="ECO:0000256" key="3">
    <source>
        <dbReference type="ARBA" id="ARBA00023274"/>
    </source>
</evidence>
<dbReference type="PANTHER" id="PTHR21569">
    <property type="entry name" value="RIBOSOMAL PROTEIN S9"/>
    <property type="match status" value="1"/>
</dbReference>
<dbReference type="PANTHER" id="PTHR21569:SF1">
    <property type="entry name" value="SMALL RIBOSOMAL SUBUNIT PROTEIN US9M"/>
    <property type="match status" value="1"/>
</dbReference>
<dbReference type="AlphaFoldDB" id="A0A3Q9BQ99"/>
<proteinExistence type="inferred from homology"/>
<comment type="similarity">
    <text evidence="1 5 6">Belongs to the universal ribosomal protein uS9 family.</text>
</comment>
<reference evidence="7 8" key="1">
    <citation type="journal article" date="2011" name="Int. J. Syst. Evol. Microbiol.">
        <title>Description of Undibacterium oligocarboniphilum sp. nov., isolated from purified water, and Undibacterium pigrum strain CCUG 49012 as the type strain of Undibacterium parvum sp. nov., and emended descriptions of the genus Undibacterium and the species Undibacterium pigrum.</title>
        <authorList>
            <person name="Eder W."/>
            <person name="Wanner G."/>
            <person name="Ludwig W."/>
            <person name="Busse H.J."/>
            <person name="Ziemke-Kageler F."/>
            <person name="Lang E."/>
        </authorList>
    </citation>
    <scope>NUCLEOTIDE SEQUENCE [LARGE SCALE GENOMIC DNA]</scope>
    <source>
        <strain evidence="7 8">DSM 23061</strain>
    </source>
</reference>
<gene>
    <name evidence="5" type="primary">rpsI</name>
    <name evidence="7" type="ORF">EJN92_05745</name>
</gene>
<dbReference type="GO" id="GO:0022627">
    <property type="term" value="C:cytosolic small ribosomal subunit"/>
    <property type="evidence" value="ECO:0007669"/>
    <property type="project" value="TreeGrafter"/>
</dbReference>
<evidence type="ECO:0000256" key="5">
    <source>
        <dbReference type="HAMAP-Rule" id="MF_00532"/>
    </source>
</evidence>
<sequence>MIGNYNYGTGRRKSAVARVFIKTGSGKIVVNGKPADQYFSRKTGLMVISQPLELTNNLETFDIMVNVHGGGESGQSGAVRHGITRALIDYDAALKPELSKAGFVTRDAREVERKKVGLRKARRAKQFSKR</sequence>
<name>A0A3Q9BQ99_9BURK</name>
<dbReference type="InterPro" id="IPR020568">
    <property type="entry name" value="Ribosomal_Su5_D2-typ_SF"/>
</dbReference>
<protein>
    <recommendedName>
        <fullName evidence="4 5">Small ribosomal subunit protein uS9</fullName>
    </recommendedName>
</protein>
<dbReference type="Pfam" id="PF00380">
    <property type="entry name" value="Ribosomal_S9"/>
    <property type="match status" value="1"/>
</dbReference>
<evidence type="ECO:0000313" key="8">
    <source>
        <dbReference type="Proteomes" id="UP000275663"/>
    </source>
</evidence>
<keyword evidence="8" id="KW-1185">Reference proteome</keyword>
<dbReference type="NCBIfam" id="NF001099">
    <property type="entry name" value="PRK00132.1"/>
    <property type="match status" value="1"/>
</dbReference>
<evidence type="ECO:0000256" key="6">
    <source>
        <dbReference type="RuleBase" id="RU003815"/>
    </source>
</evidence>
<dbReference type="HAMAP" id="MF_00532_B">
    <property type="entry name" value="Ribosomal_uS9_B"/>
    <property type="match status" value="1"/>
</dbReference>
<dbReference type="EMBL" id="CP034464">
    <property type="protein sequence ID" value="AZP11544.1"/>
    <property type="molecule type" value="Genomic_DNA"/>
</dbReference>
<dbReference type="InterPro" id="IPR023035">
    <property type="entry name" value="Ribosomal_uS9_bac/plastid"/>
</dbReference>
<keyword evidence="3 5" id="KW-0687">Ribonucleoprotein</keyword>
<dbReference type="KEGG" id="upv:EJN92_05745"/>
<dbReference type="SUPFAM" id="SSF54211">
    <property type="entry name" value="Ribosomal protein S5 domain 2-like"/>
    <property type="match status" value="1"/>
</dbReference>
<dbReference type="FunFam" id="3.30.230.10:FF:000001">
    <property type="entry name" value="30S ribosomal protein S9"/>
    <property type="match status" value="1"/>
</dbReference>
<dbReference type="RefSeq" id="WP_126126932.1">
    <property type="nucleotide sequence ID" value="NZ_CP034464.1"/>
</dbReference>